<dbReference type="NCBIfam" id="TIGR04056">
    <property type="entry name" value="OMP_RagA_SusC"/>
    <property type="match status" value="1"/>
</dbReference>
<dbReference type="PROSITE" id="PS52016">
    <property type="entry name" value="TONB_DEPENDENT_REC_3"/>
    <property type="match status" value="1"/>
</dbReference>
<dbReference type="InterPro" id="IPR008969">
    <property type="entry name" value="CarboxyPept-like_regulatory"/>
</dbReference>
<dbReference type="InterPro" id="IPR039426">
    <property type="entry name" value="TonB-dep_rcpt-like"/>
</dbReference>
<keyword evidence="2" id="KW-0732">Signal</keyword>
<gene>
    <name evidence="4" type="ORF">CLV99_4330</name>
</gene>
<keyword evidence="1" id="KW-0813">Transport</keyword>
<evidence type="ECO:0000259" key="3">
    <source>
        <dbReference type="Pfam" id="PF07715"/>
    </source>
</evidence>
<dbReference type="InterPro" id="IPR023996">
    <property type="entry name" value="TonB-dep_OMP_SusC/RagA"/>
</dbReference>
<keyword evidence="1" id="KW-0812">Transmembrane</keyword>
<dbReference type="AlphaFoldDB" id="A0A4R6W907"/>
<dbReference type="EMBL" id="SNYV01000018">
    <property type="protein sequence ID" value="TDQ73892.1"/>
    <property type="molecule type" value="Genomic_DNA"/>
</dbReference>
<dbReference type="Pfam" id="PF07715">
    <property type="entry name" value="Plug"/>
    <property type="match status" value="1"/>
</dbReference>
<dbReference type="Pfam" id="PF13715">
    <property type="entry name" value="CarbopepD_reg_2"/>
    <property type="match status" value="1"/>
</dbReference>
<dbReference type="InterPro" id="IPR012910">
    <property type="entry name" value="Plug_dom"/>
</dbReference>
<reference evidence="4 5" key="1">
    <citation type="submission" date="2019-03" db="EMBL/GenBank/DDBJ databases">
        <title>Genomic Encyclopedia of Archaeal and Bacterial Type Strains, Phase II (KMG-II): from individual species to whole genera.</title>
        <authorList>
            <person name="Goeker M."/>
        </authorList>
    </citation>
    <scope>NUCLEOTIDE SEQUENCE [LARGE SCALE GENOMIC DNA]</scope>
    <source>
        <strain evidence="4 5">DSM 28353</strain>
    </source>
</reference>
<dbReference type="SUPFAM" id="SSF56935">
    <property type="entry name" value="Porins"/>
    <property type="match status" value="1"/>
</dbReference>
<keyword evidence="1" id="KW-0472">Membrane</keyword>
<comment type="subcellular location">
    <subcellularLocation>
        <location evidence="1">Cell outer membrane</location>
        <topology evidence="1">Multi-pass membrane protein</topology>
    </subcellularLocation>
</comment>
<keyword evidence="1" id="KW-1134">Transmembrane beta strand</keyword>
<comment type="caution">
    <text evidence="4">The sequence shown here is derived from an EMBL/GenBank/DDBJ whole genome shotgun (WGS) entry which is preliminary data.</text>
</comment>
<evidence type="ECO:0000256" key="1">
    <source>
        <dbReference type="PROSITE-ProRule" id="PRU01360"/>
    </source>
</evidence>
<organism evidence="4 5">
    <name type="scientific">Sphingobacterium yanglingense</name>
    <dbReference type="NCBI Taxonomy" id="1437280"/>
    <lineage>
        <taxon>Bacteria</taxon>
        <taxon>Pseudomonadati</taxon>
        <taxon>Bacteroidota</taxon>
        <taxon>Sphingobacteriia</taxon>
        <taxon>Sphingobacteriales</taxon>
        <taxon>Sphingobacteriaceae</taxon>
        <taxon>Sphingobacterium</taxon>
    </lineage>
</organism>
<keyword evidence="1" id="KW-0998">Cell outer membrane</keyword>
<proteinExistence type="inferred from homology"/>
<dbReference type="Gene3D" id="2.60.40.1120">
    <property type="entry name" value="Carboxypeptidase-like, regulatory domain"/>
    <property type="match status" value="1"/>
</dbReference>
<feature type="domain" description="TonB-dependent receptor plug" evidence="3">
    <location>
        <begin position="117"/>
        <end position="224"/>
    </location>
</feature>
<evidence type="ECO:0000313" key="5">
    <source>
        <dbReference type="Proteomes" id="UP000295292"/>
    </source>
</evidence>
<dbReference type="SUPFAM" id="SSF49464">
    <property type="entry name" value="Carboxypeptidase regulatory domain-like"/>
    <property type="match status" value="1"/>
</dbReference>
<dbReference type="GO" id="GO:0009279">
    <property type="term" value="C:cell outer membrane"/>
    <property type="evidence" value="ECO:0007669"/>
    <property type="project" value="UniProtKB-SubCell"/>
</dbReference>
<dbReference type="Proteomes" id="UP000295292">
    <property type="component" value="Unassembled WGS sequence"/>
</dbReference>
<keyword evidence="5" id="KW-1185">Reference proteome</keyword>
<evidence type="ECO:0000313" key="4">
    <source>
        <dbReference type="EMBL" id="TDQ73892.1"/>
    </source>
</evidence>
<protein>
    <submittedName>
        <fullName evidence="4">TonB-linked SusC/RagA family outer membrane protein</fullName>
    </submittedName>
</protein>
<dbReference type="InterPro" id="IPR023997">
    <property type="entry name" value="TonB-dep_OMP_SusC/RagA_CS"/>
</dbReference>
<accession>A0A4R6W907</accession>
<sequence>MMKIRTIMLFTVLLFYGAVANAQDKKSVTGTVKSSQGAALSGVTVSVVGSKSNAQTDKQGSFKIEVASLNETLQFTFVGYASKEVSLSGRNQVNVSLDETAESLDEVVVVGYGTQKKSNLTASVDVISSAQLKDRPANNVADLIKGASPNVNVNMGMRGGEPGASSAMNIRGVGSINGNASPLVLVDGVEMDLGAIDPETVENISVLKDASAAAVYGSRAPFGVILITTKRGSRQEGVKLDYSNNLSLSSPLRLPSFIDSYTWATAFNQANANAGLTPVYSDEQMQRIKGYLDGTFPYEYDPEHPIDNIWAGRRNGNANNDWPHLLMGKNAFSQKHNLNVTGGSQRTQYFLSSGYSKQNGTYAFGHDDFKRYNLMSNVSTEVTDWLKIGSNLKWATSSTDFPMGETTVGREHTFREMLMFAPMMPHYNINGTVQSPLVRLLQDSGRDKSKKADFLANLNLELEPIKGWKTIATYSYNIRNVKSTSNPKPVMVELGTGAFGNIGKPNASYTSGYSEEVYKVFNVVSSYEKQLSDHYFKILMGFEQEENLYTGLTTTGVSPVVDDNPSIVTSLGGITSSDKMNHWATRGAFGRLNYNFQEKYLVEVAARYNGSSRFPKDNRFDFFPSASVGYVLSKEDYWSTIKPYINDFKVRVSYGSLGNQNVPINKYVSRIPIRTDLNWIINSSRPQYGGAPELISDNITWETITTLNAGVDLQMLNSKLDFKFDWYNRITDKMLGDAIELPYVLGAATPFTNNAKLSTKGFEMVIGWNDKLSNGLSYNFKLALGDSRTKILEYLNEDKIFTKWYSGKSHGEIWGLETGGIIQSVDEKIPDQKRYHANWGPGDIRYVDQNGDGVINDGKGTVGDPGDFKVIGNTTPRYNIGISAGASWKGIDFSMFWQGVAKRDFAPQSSTPLFWGMTNAWANSGLYKNSPALDYWRPADETNILGPNTDAYLPKPYFTAETEKNRLTQTRYLLNASYIRLKNVQVGYTLPNEIGGKLFSRARVYFSGENLLTFSKLPKVFDPETAIASDSREGGYLTNGVIYPMNKIVSFGLNVTLK</sequence>
<comment type="similarity">
    <text evidence="1">Belongs to the TonB-dependent receptor family.</text>
</comment>
<dbReference type="RefSeq" id="WP_211348599.1">
    <property type="nucleotide sequence ID" value="NZ_SNYV01000018.1"/>
</dbReference>
<dbReference type="Gene3D" id="2.170.130.10">
    <property type="entry name" value="TonB-dependent receptor, plug domain"/>
    <property type="match status" value="1"/>
</dbReference>
<evidence type="ECO:0000256" key="2">
    <source>
        <dbReference type="SAM" id="SignalP"/>
    </source>
</evidence>
<feature type="signal peptide" evidence="2">
    <location>
        <begin position="1"/>
        <end position="22"/>
    </location>
</feature>
<dbReference type="InterPro" id="IPR037066">
    <property type="entry name" value="Plug_dom_sf"/>
</dbReference>
<feature type="chain" id="PRO_5020291719" evidence="2">
    <location>
        <begin position="23"/>
        <end position="1058"/>
    </location>
</feature>
<name>A0A4R6W907_9SPHI</name>
<dbReference type="NCBIfam" id="TIGR04057">
    <property type="entry name" value="SusC_RagA_signa"/>
    <property type="match status" value="1"/>
</dbReference>